<evidence type="ECO:0000256" key="3">
    <source>
        <dbReference type="ARBA" id="ARBA00023163"/>
    </source>
</evidence>
<dbReference type="EMBL" id="WPCR01000011">
    <property type="protein sequence ID" value="NHM14795.1"/>
    <property type="molecule type" value="Genomic_DNA"/>
</dbReference>
<dbReference type="InterPro" id="IPR001647">
    <property type="entry name" value="HTH_TetR"/>
</dbReference>
<dbReference type="InterPro" id="IPR009057">
    <property type="entry name" value="Homeodomain-like_sf"/>
</dbReference>
<dbReference type="PROSITE" id="PS50977">
    <property type="entry name" value="HTH_TETR_2"/>
    <property type="match status" value="1"/>
</dbReference>
<protein>
    <submittedName>
        <fullName evidence="6">TetR family transcriptional regulator</fullName>
    </submittedName>
</protein>
<evidence type="ECO:0000313" key="7">
    <source>
        <dbReference type="Proteomes" id="UP000636394"/>
    </source>
</evidence>
<evidence type="ECO:0000256" key="2">
    <source>
        <dbReference type="ARBA" id="ARBA00023125"/>
    </source>
</evidence>
<comment type="caution">
    <text evidence="6">The sequence shown here is derived from an EMBL/GenBank/DDBJ whole genome shotgun (WGS) entry which is preliminary data.</text>
</comment>
<evidence type="ECO:0000313" key="6">
    <source>
        <dbReference type="EMBL" id="NHM14795.1"/>
    </source>
</evidence>
<dbReference type="PRINTS" id="PR00455">
    <property type="entry name" value="HTHTETR"/>
</dbReference>
<gene>
    <name evidence="6" type="ORF">GMI68_08500</name>
</gene>
<dbReference type="RefSeq" id="WP_166340194.1">
    <property type="nucleotide sequence ID" value="NZ_WPCR01000011.1"/>
</dbReference>
<keyword evidence="2 4" id="KW-0238">DNA-binding</keyword>
<keyword evidence="7" id="KW-1185">Reference proteome</keyword>
<keyword evidence="3" id="KW-0804">Transcription</keyword>
<feature type="domain" description="HTH tetR-type" evidence="5">
    <location>
        <begin position="13"/>
        <end position="73"/>
    </location>
</feature>
<reference evidence="6 7" key="1">
    <citation type="submission" date="2019-11" db="EMBL/GenBank/DDBJ databases">
        <title>Eggerthellaceae novel genus isolated from the rectal contents of marmort.</title>
        <authorList>
            <person name="Zhang G."/>
        </authorList>
    </citation>
    <scope>NUCLEOTIDE SEQUENCE [LARGE SCALE GENOMIC DNA]</scope>
    <source>
        <strain evidence="7">zg-886</strain>
    </source>
</reference>
<dbReference type="PANTHER" id="PTHR30055">
    <property type="entry name" value="HTH-TYPE TRANSCRIPTIONAL REGULATOR RUTR"/>
    <property type="match status" value="1"/>
</dbReference>
<evidence type="ECO:0000256" key="1">
    <source>
        <dbReference type="ARBA" id="ARBA00023015"/>
    </source>
</evidence>
<dbReference type="SUPFAM" id="SSF46689">
    <property type="entry name" value="Homeodomain-like"/>
    <property type="match status" value="1"/>
</dbReference>
<dbReference type="InterPro" id="IPR039536">
    <property type="entry name" value="TetR_C_Proteobacteria"/>
</dbReference>
<dbReference type="Pfam" id="PF14246">
    <property type="entry name" value="TetR_C_7"/>
    <property type="match status" value="1"/>
</dbReference>
<accession>A0ABX0IJP5</accession>
<evidence type="ECO:0000256" key="4">
    <source>
        <dbReference type="PROSITE-ProRule" id="PRU00335"/>
    </source>
</evidence>
<feature type="DNA-binding region" description="H-T-H motif" evidence="4">
    <location>
        <begin position="36"/>
        <end position="55"/>
    </location>
</feature>
<keyword evidence="1" id="KW-0805">Transcription regulation</keyword>
<dbReference type="Gene3D" id="1.10.357.10">
    <property type="entry name" value="Tetracycline Repressor, domain 2"/>
    <property type="match status" value="1"/>
</dbReference>
<dbReference type="InterPro" id="IPR050109">
    <property type="entry name" value="HTH-type_TetR-like_transc_reg"/>
</dbReference>
<organism evidence="6 7">
    <name type="scientific">Xiamenia xianingshaonis</name>
    <dbReference type="NCBI Taxonomy" id="2682776"/>
    <lineage>
        <taxon>Bacteria</taxon>
        <taxon>Bacillati</taxon>
        <taxon>Actinomycetota</taxon>
        <taxon>Coriobacteriia</taxon>
        <taxon>Eggerthellales</taxon>
        <taxon>Eggerthellaceae</taxon>
        <taxon>Xiamenia</taxon>
    </lineage>
</organism>
<proteinExistence type="predicted"/>
<name>A0ABX0IJP5_9ACTN</name>
<sequence length="209" mass="23989">MSTRICEECAMAKGTKQRILDEALIMFAQRGYEGTNMRELAQALGLGKSALYKHYASKEDIWTSMLDALEAHYSRSFGSEDNLPPIPSSCDELVEMSMKLVDFTIHDEKIVLTRRLLLAEQHRDERARALASEHFLKRLERIFAHVFAGMMDKGLLKHRDPQLLALAYTAPISALIMECDRYPEKEPEITERIRTFATHFVEAARERGR</sequence>
<evidence type="ECO:0000259" key="5">
    <source>
        <dbReference type="PROSITE" id="PS50977"/>
    </source>
</evidence>
<dbReference type="Pfam" id="PF00440">
    <property type="entry name" value="TetR_N"/>
    <property type="match status" value="1"/>
</dbReference>
<dbReference type="Proteomes" id="UP000636394">
    <property type="component" value="Unassembled WGS sequence"/>
</dbReference>
<dbReference type="PANTHER" id="PTHR30055:SF234">
    <property type="entry name" value="HTH-TYPE TRANSCRIPTIONAL REGULATOR BETI"/>
    <property type="match status" value="1"/>
</dbReference>